<dbReference type="EMBL" id="JBGBPQ010000002">
    <property type="protein sequence ID" value="KAL1528234.1"/>
    <property type="molecule type" value="Genomic_DNA"/>
</dbReference>
<dbReference type="InterPro" id="IPR035948">
    <property type="entry name" value="YwqG-like_sf"/>
</dbReference>
<proteinExistence type="predicted"/>
<comment type="caution">
    <text evidence="2">The sequence shown here is derived from an EMBL/GenBank/DDBJ whole genome shotgun (WGS) entry which is preliminary data.</text>
</comment>
<dbReference type="AlphaFoldDB" id="A0AB34K700"/>
<name>A0AB34K700_PRYPA</name>
<evidence type="ECO:0008006" key="4">
    <source>
        <dbReference type="Google" id="ProtNLM"/>
    </source>
</evidence>
<dbReference type="PANTHER" id="PTHR36436">
    <property type="entry name" value="SLL5081 PROTEIN"/>
    <property type="match status" value="1"/>
</dbReference>
<sequence>MSRDEDASSSTPPEVCVVADASRRPLVAHSDARTAPTARHQVQSAFPFGGGGSPSDPPLDELSRLLALVGLREPPCVPAARLDTTNRSAMERVAARLAGRARHAVVLRAEPADEGVAGLSKLGGAAWMAEGEAWPRCAQCGAPMAFLAQVDLGEACAAGVGAEASGVVPPVQGVLQVWCCNEGRCDTYQPHNGTQSLRIVPREELSCWQPWPAEGRGTLPVKMVTGWTLRTELLKQEEFERSEQLERSEDVAKVYEWLEENVEDTRSGQKVGGWPNWCQGVEYPACPECGEPMENVLLQLESEAVESVRFGDMGTAHATQCRNHANYQLAFGWACC</sequence>
<dbReference type="Proteomes" id="UP001515480">
    <property type="component" value="Unassembled WGS sequence"/>
</dbReference>
<dbReference type="Pfam" id="PF09234">
    <property type="entry name" value="DUF1963"/>
    <property type="match status" value="1"/>
</dbReference>
<evidence type="ECO:0000313" key="2">
    <source>
        <dbReference type="EMBL" id="KAL1528234.1"/>
    </source>
</evidence>
<evidence type="ECO:0000313" key="3">
    <source>
        <dbReference type="Proteomes" id="UP001515480"/>
    </source>
</evidence>
<dbReference type="Gene3D" id="2.30.320.10">
    <property type="entry name" value="YwqG-like"/>
    <property type="match status" value="1"/>
</dbReference>
<dbReference type="PANTHER" id="PTHR36436:SF6">
    <property type="entry name" value="SLL5081 PROTEIN"/>
    <property type="match status" value="1"/>
</dbReference>
<protein>
    <recommendedName>
        <fullName evidence="4">Programmed cell death protein 2 C-terminal domain-containing protein</fullName>
    </recommendedName>
</protein>
<accession>A0AB34K700</accession>
<gene>
    <name evidence="2" type="ORF">AB1Y20_009592</name>
</gene>
<dbReference type="InterPro" id="IPR015315">
    <property type="entry name" value="DUF1963"/>
</dbReference>
<reference evidence="2 3" key="1">
    <citation type="journal article" date="2024" name="Science">
        <title>Giant polyketide synthase enzymes in the biosynthesis of giant marine polyether toxins.</title>
        <authorList>
            <person name="Fallon T.R."/>
            <person name="Shende V.V."/>
            <person name="Wierzbicki I.H."/>
            <person name="Pendleton A.L."/>
            <person name="Watervoot N.F."/>
            <person name="Auber R.P."/>
            <person name="Gonzalez D.J."/>
            <person name="Wisecaver J.H."/>
            <person name="Moore B.S."/>
        </authorList>
    </citation>
    <scope>NUCLEOTIDE SEQUENCE [LARGE SCALE GENOMIC DNA]</scope>
    <source>
        <strain evidence="2 3">12B1</strain>
    </source>
</reference>
<evidence type="ECO:0000256" key="1">
    <source>
        <dbReference type="SAM" id="MobiDB-lite"/>
    </source>
</evidence>
<dbReference type="SUPFAM" id="SSF103032">
    <property type="entry name" value="Hypothetical protein YwqG"/>
    <property type="match status" value="1"/>
</dbReference>
<feature type="region of interest" description="Disordered" evidence="1">
    <location>
        <begin position="1"/>
        <end position="59"/>
    </location>
</feature>
<keyword evidence="3" id="KW-1185">Reference proteome</keyword>
<organism evidence="2 3">
    <name type="scientific">Prymnesium parvum</name>
    <name type="common">Toxic golden alga</name>
    <dbReference type="NCBI Taxonomy" id="97485"/>
    <lineage>
        <taxon>Eukaryota</taxon>
        <taxon>Haptista</taxon>
        <taxon>Haptophyta</taxon>
        <taxon>Prymnesiophyceae</taxon>
        <taxon>Prymnesiales</taxon>
        <taxon>Prymnesiaceae</taxon>
        <taxon>Prymnesium</taxon>
    </lineage>
</organism>